<keyword evidence="5 6" id="KW-0539">Nucleus</keyword>
<comment type="subcellular location">
    <subcellularLocation>
        <location evidence="1 6">Nucleus</location>
    </subcellularLocation>
</comment>
<name>A0A7H9AVQ2_ZYGMR</name>
<evidence type="ECO:0000256" key="2">
    <source>
        <dbReference type="ARBA" id="ARBA00007299"/>
    </source>
</evidence>
<evidence type="ECO:0000313" key="10">
    <source>
        <dbReference type="EMBL" id="QLG70375.1"/>
    </source>
</evidence>
<feature type="domain" description="DNA polymerase alpha subunit B OB" evidence="9">
    <location>
        <begin position="225"/>
        <end position="334"/>
    </location>
</feature>
<feature type="domain" description="DNA polymerase alpha/delta/epsilon subunit B" evidence="8">
    <location>
        <begin position="362"/>
        <end position="597"/>
    </location>
</feature>
<dbReference type="Pfam" id="PF04042">
    <property type="entry name" value="DNA_pol_E_B"/>
    <property type="match status" value="1"/>
</dbReference>
<dbReference type="InterPro" id="IPR054300">
    <property type="entry name" value="OB_DPOA2"/>
</dbReference>
<gene>
    <name evidence="10" type="ORF">HG535_0A03140</name>
</gene>
<accession>A0A7H9AVQ2</accession>
<keyword evidence="11" id="KW-1185">Reference proteome</keyword>
<evidence type="ECO:0000256" key="5">
    <source>
        <dbReference type="ARBA" id="ARBA00023242"/>
    </source>
</evidence>
<dbReference type="GeneID" id="59234011"/>
<dbReference type="PANTHER" id="PTHR23061:SF12">
    <property type="entry name" value="DNA POLYMERASE ALPHA SUBUNIT B"/>
    <property type="match status" value="1"/>
</dbReference>
<reference evidence="10 11" key="1">
    <citation type="submission" date="2020-07" db="EMBL/GenBank/DDBJ databases">
        <title>The yeast mating-type switching endonuclease HO is a domesticated member of an unorthodox homing genetic element family.</title>
        <authorList>
            <person name="Coughlan A.Y."/>
            <person name="Lombardi L."/>
            <person name="Braun-Galleani S."/>
            <person name="Martos A.R."/>
            <person name="Galeote V."/>
            <person name="Bigey F."/>
            <person name="Dequin S."/>
            <person name="Byrne K.P."/>
            <person name="Wolfe K.H."/>
        </authorList>
    </citation>
    <scope>NUCLEOTIDE SEQUENCE [LARGE SCALE GENOMIC DNA]</scope>
    <source>
        <strain evidence="10 11">NRRL Y-6702</strain>
    </source>
</reference>
<dbReference type="Pfam" id="PF22062">
    <property type="entry name" value="OB_DPOA2"/>
    <property type="match status" value="1"/>
</dbReference>
<dbReference type="Proteomes" id="UP000509704">
    <property type="component" value="Chromosome 1"/>
</dbReference>
<dbReference type="KEGG" id="zmk:HG535_0A03140"/>
<dbReference type="PANTHER" id="PTHR23061">
    <property type="entry name" value="DNA POLYMERASE 2 ALPHA 70 KDA SUBUNIT"/>
    <property type="match status" value="1"/>
</dbReference>
<feature type="region of interest" description="Disordered" evidence="7">
    <location>
        <begin position="78"/>
        <end position="130"/>
    </location>
</feature>
<dbReference type="OrthoDB" id="336885at2759"/>
<proteinExistence type="inferred from homology"/>
<dbReference type="PIRSF" id="PIRSF018300">
    <property type="entry name" value="DNA_pol_alph_2"/>
    <property type="match status" value="1"/>
</dbReference>
<comment type="function">
    <text evidence="6">Accessory subunit of the DNA polymerase alpha complex (also known as the alpha DNA polymerase-primase complex) which plays an essential role in the initiation of DNA synthesis.</text>
</comment>
<protein>
    <recommendedName>
        <fullName evidence="3 6">DNA polymerase alpha subunit B</fullName>
    </recommendedName>
</protein>
<evidence type="ECO:0000259" key="9">
    <source>
        <dbReference type="Pfam" id="PF22062"/>
    </source>
</evidence>
<dbReference type="InterPro" id="IPR007185">
    <property type="entry name" value="DNA_pol_a/d/e_bsu"/>
</dbReference>
<evidence type="ECO:0000256" key="1">
    <source>
        <dbReference type="ARBA" id="ARBA00004123"/>
    </source>
</evidence>
<evidence type="ECO:0000256" key="4">
    <source>
        <dbReference type="ARBA" id="ARBA00022705"/>
    </source>
</evidence>
<dbReference type="Gene3D" id="3.60.21.60">
    <property type="match status" value="2"/>
</dbReference>
<evidence type="ECO:0000256" key="3">
    <source>
        <dbReference type="ARBA" id="ARBA00018596"/>
    </source>
</evidence>
<dbReference type="GO" id="GO:0006270">
    <property type="term" value="P:DNA replication initiation"/>
    <property type="evidence" value="ECO:0007669"/>
    <property type="project" value="TreeGrafter"/>
</dbReference>
<dbReference type="GO" id="GO:0005658">
    <property type="term" value="C:alpha DNA polymerase:primase complex"/>
    <property type="evidence" value="ECO:0007669"/>
    <property type="project" value="TreeGrafter"/>
</dbReference>
<evidence type="ECO:0000256" key="6">
    <source>
        <dbReference type="PIRNR" id="PIRNR018300"/>
    </source>
</evidence>
<dbReference type="RefSeq" id="XP_037142103.1">
    <property type="nucleotide sequence ID" value="XM_037286208.1"/>
</dbReference>
<comment type="similarity">
    <text evidence="2 6">Belongs to the DNA polymerase alpha subunit B family.</text>
</comment>
<evidence type="ECO:0000256" key="7">
    <source>
        <dbReference type="SAM" id="MobiDB-lite"/>
    </source>
</evidence>
<dbReference type="InterPro" id="IPR016722">
    <property type="entry name" value="DNA_pol_alpha_bsu"/>
</dbReference>
<dbReference type="GO" id="GO:0003677">
    <property type="term" value="F:DNA binding"/>
    <property type="evidence" value="ECO:0007669"/>
    <property type="project" value="InterPro"/>
</dbReference>
<sequence>MTIESEILSQFGPEANTPEIVSGLEHLVKLHALSIEDLYIKWEQFSYQRHDINSLSESALGQFKNFLQLQVEKRAARIPNISKPTSSTKKPKVLKPLGSSPLFGLNVQKTPTQPKRKLNPSPSNPDKKSRLEFTAHSLEKDSLISSVKDGESKSQNAYIKQCADALTSPRRNVEPGKILDSLNPENLEIGRGIDVKGEQHVKIIPLYEPQLYKFRTMRQNLLDASDVLDEQIESFTKIVQQHFQLSPSDFGDPTIQAQNEIYTVGRIVPDSPSSDDFLNTESLALEISRMVGIGRRVRLDLTYVSEGSFFSGQIVALRGTNATGDSFTVSELLHLPYPNSPVSTADELEAYKATLNGSDLKVILTSGPYFSDTSFDMDYLMDFVDRINTKVRPHVLIMFGPFIDVTHPMVAEGTIPHFTNLKTQPNTLDEVFIKVVAPVLKKIDQNIQVILIPSTRDAISKHAAYPQDSLDKKQLQLTKNFKLFTNPATFQLNEVFFGCSNVDAFKDLREITKGGNTSMRNRFDRVSELILQQRRFYPQFPGAIKKLEISPGKSDDKVFEHISGADLEIPYLGLTEMVGDFAPDVIVIPSELQHFTKVVQNVIMINPGKFIKPSGAPGTYAQITISSPNINDGKLTRMSDTEPVYLHNVWKRARIDIVSN</sequence>
<organism evidence="10 11">
    <name type="scientific">Zygotorulaspora mrakii</name>
    <name type="common">Zygosaccharomyces mrakii</name>
    <dbReference type="NCBI Taxonomy" id="42260"/>
    <lineage>
        <taxon>Eukaryota</taxon>
        <taxon>Fungi</taxon>
        <taxon>Dikarya</taxon>
        <taxon>Ascomycota</taxon>
        <taxon>Saccharomycotina</taxon>
        <taxon>Saccharomycetes</taxon>
        <taxon>Saccharomycetales</taxon>
        <taxon>Saccharomycetaceae</taxon>
        <taxon>Zygotorulaspora</taxon>
    </lineage>
</organism>
<dbReference type="EMBL" id="CP058604">
    <property type="protein sequence ID" value="QLG70375.1"/>
    <property type="molecule type" value="Genomic_DNA"/>
</dbReference>
<evidence type="ECO:0000259" key="8">
    <source>
        <dbReference type="Pfam" id="PF04042"/>
    </source>
</evidence>
<keyword evidence="4 6" id="KW-0235">DNA replication</keyword>
<evidence type="ECO:0000313" key="11">
    <source>
        <dbReference type="Proteomes" id="UP000509704"/>
    </source>
</evidence>
<dbReference type="AlphaFoldDB" id="A0A7H9AVQ2"/>